<evidence type="ECO:0000256" key="1">
    <source>
        <dbReference type="SAM" id="MobiDB-lite"/>
    </source>
</evidence>
<protein>
    <submittedName>
        <fullName evidence="2">Uncharacterized protein</fullName>
    </submittedName>
</protein>
<gene>
    <name evidence="2" type="ORF">EV681_1376</name>
</gene>
<organism evidence="2 3">
    <name type="scientific">Advenella incenata</name>
    <dbReference type="NCBI Taxonomy" id="267800"/>
    <lineage>
        <taxon>Bacteria</taxon>
        <taxon>Pseudomonadati</taxon>
        <taxon>Pseudomonadota</taxon>
        <taxon>Betaproteobacteria</taxon>
        <taxon>Burkholderiales</taxon>
        <taxon>Alcaligenaceae</taxon>
    </lineage>
</organism>
<reference evidence="2 3" key="1">
    <citation type="submission" date="2019-02" db="EMBL/GenBank/DDBJ databases">
        <title>Genomic Encyclopedia of Type Strains, Phase IV (KMG-IV): sequencing the most valuable type-strain genomes for metagenomic binning, comparative biology and taxonomic classification.</title>
        <authorList>
            <person name="Goeker M."/>
        </authorList>
    </citation>
    <scope>NUCLEOTIDE SEQUENCE [LARGE SCALE GENOMIC DNA]</scope>
    <source>
        <strain evidence="2 3">DSM 23814</strain>
    </source>
</reference>
<evidence type="ECO:0000313" key="2">
    <source>
        <dbReference type="EMBL" id="RZT99585.1"/>
    </source>
</evidence>
<proteinExistence type="predicted"/>
<feature type="region of interest" description="Disordered" evidence="1">
    <location>
        <begin position="111"/>
        <end position="149"/>
    </location>
</feature>
<accession>A0A4V2FTV4</accession>
<keyword evidence="3" id="KW-1185">Reference proteome</keyword>
<dbReference type="OrthoDB" id="8684471at2"/>
<sequence length="149" mass="16608">MNEPVLKKPLRKALLTARVLAEREQLRQDVNALGHSLSPDAIKTALLDAGGETLMGFTRRRSGLFSLIEKNPLVSLTIARFLLRAAKSRSALIKPIALAATSWFVYNKFRSKQESGRRASSRSYAEQDLPVDHGTFTYQDQDPATGRRP</sequence>
<dbReference type="Proteomes" id="UP000293398">
    <property type="component" value="Unassembled WGS sequence"/>
</dbReference>
<comment type="caution">
    <text evidence="2">The sequence shown here is derived from an EMBL/GenBank/DDBJ whole genome shotgun (WGS) entry which is preliminary data.</text>
</comment>
<dbReference type="RefSeq" id="WP_130303573.1">
    <property type="nucleotide sequence ID" value="NZ_SHKO01000001.1"/>
</dbReference>
<dbReference type="EMBL" id="SHKO01000001">
    <property type="protein sequence ID" value="RZT99585.1"/>
    <property type="molecule type" value="Genomic_DNA"/>
</dbReference>
<evidence type="ECO:0000313" key="3">
    <source>
        <dbReference type="Proteomes" id="UP000293398"/>
    </source>
</evidence>
<dbReference type="AlphaFoldDB" id="A0A4V2FTV4"/>
<name>A0A4V2FTV4_9BURK</name>